<evidence type="ECO:0000259" key="4">
    <source>
        <dbReference type="PROSITE" id="PS50995"/>
    </source>
</evidence>
<dbReference type="EMBL" id="CALSBS010000032">
    <property type="protein sequence ID" value="CAH6661931.1"/>
    <property type="molecule type" value="Genomic_DNA"/>
</dbReference>
<keyword evidence="6" id="KW-1185">Reference proteome</keyword>
<keyword evidence="3" id="KW-0804">Transcription</keyword>
<dbReference type="RefSeq" id="WP_253899108.1">
    <property type="nucleotide sequence ID" value="NZ_CALSBS010000032.1"/>
</dbReference>
<keyword evidence="1" id="KW-0805">Transcription regulation</keyword>
<evidence type="ECO:0000313" key="6">
    <source>
        <dbReference type="Proteomes" id="UP001152651"/>
    </source>
</evidence>
<evidence type="ECO:0000256" key="3">
    <source>
        <dbReference type="ARBA" id="ARBA00023163"/>
    </source>
</evidence>
<dbReference type="InterPro" id="IPR039422">
    <property type="entry name" value="MarR/SlyA-like"/>
</dbReference>
<evidence type="ECO:0000256" key="2">
    <source>
        <dbReference type="ARBA" id="ARBA00023125"/>
    </source>
</evidence>
<sequence>MTEDELFARRPMGMRMAMVVRQWRGIIDRAITDTGLTQSSWTVLMQLQQLGDNVSVSELAEVQGIELPPLMRTLTLLEKQGYLLRTVSPYDKRIRLLTLTPEGQAVLQRLTRVIEDLQARVSENIPPEQIALFSETLNHIACNLRMLREENNKTE</sequence>
<dbReference type="InterPro" id="IPR036390">
    <property type="entry name" value="WH_DNA-bd_sf"/>
</dbReference>
<dbReference type="InterPro" id="IPR036388">
    <property type="entry name" value="WH-like_DNA-bd_sf"/>
</dbReference>
<dbReference type="SMART" id="SM00347">
    <property type="entry name" value="HTH_MARR"/>
    <property type="match status" value="1"/>
</dbReference>
<accession>A0ABN8TGF0</accession>
<organism evidence="5 6">
    <name type="scientific">Pseudocitrobacter vendiensis</name>
    <dbReference type="NCBI Taxonomy" id="2488306"/>
    <lineage>
        <taxon>Bacteria</taxon>
        <taxon>Pseudomonadati</taxon>
        <taxon>Pseudomonadota</taxon>
        <taxon>Gammaproteobacteria</taxon>
        <taxon>Enterobacterales</taxon>
        <taxon>Enterobacteriaceae</taxon>
        <taxon>Pseudocitrobacter</taxon>
    </lineage>
</organism>
<evidence type="ECO:0000313" key="5">
    <source>
        <dbReference type="EMBL" id="CAH6661931.1"/>
    </source>
</evidence>
<feature type="domain" description="HTH marR-type" evidence="4">
    <location>
        <begin position="9"/>
        <end position="142"/>
    </location>
</feature>
<gene>
    <name evidence="5" type="ORF">FBBNIHIM_22755</name>
</gene>
<dbReference type="InterPro" id="IPR000835">
    <property type="entry name" value="HTH_MarR-typ"/>
</dbReference>
<proteinExistence type="predicted"/>
<name>A0ABN8TGF0_9ENTR</name>
<dbReference type="SUPFAM" id="SSF46785">
    <property type="entry name" value="Winged helix' DNA-binding domain"/>
    <property type="match status" value="1"/>
</dbReference>
<keyword evidence="2" id="KW-0238">DNA-binding</keyword>
<dbReference type="Proteomes" id="UP001152651">
    <property type="component" value="Unassembled WGS sequence"/>
</dbReference>
<protein>
    <submittedName>
        <fullName evidence="5">Transcriptional regulator</fullName>
    </submittedName>
</protein>
<evidence type="ECO:0000256" key="1">
    <source>
        <dbReference type="ARBA" id="ARBA00023015"/>
    </source>
</evidence>
<dbReference type="PROSITE" id="PS50995">
    <property type="entry name" value="HTH_MARR_2"/>
    <property type="match status" value="1"/>
</dbReference>
<dbReference type="PANTHER" id="PTHR33164">
    <property type="entry name" value="TRANSCRIPTIONAL REGULATOR, MARR FAMILY"/>
    <property type="match status" value="1"/>
</dbReference>
<dbReference type="Pfam" id="PF12802">
    <property type="entry name" value="MarR_2"/>
    <property type="match status" value="1"/>
</dbReference>
<dbReference type="PANTHER" id="PTHR33164:SF64">
    <property type="entry name" value="TRANSCRIPTIONAL REGULATOR SLYA"/>
    <property type="match status" value="1"/>
</dbReference>
<reference evidence="5" key="1">
    <citation type="submission" date="2022-05" db="EMBL/GenBank/DDBJ databases">
        <authorList>
            <person name="Blom J."/>
        </authorList>
    </citation>
    <scope>NUCLEOTIDE SEQUENCE</scope>
    <source>
        <strain evidence="5">Type strain: CPO20170097</strain>
    </source>
</reference>
<dbReference type="Gene3D" id="1.10.10.10">
    <property type="entry name" value="Winged helix-like DNA-binding domain superfamily/Winged helix DNA-binding domain"/>
    <property type="match status" value="1"/>
</dbReference>
<comment type="caution">
    <text evidence="5">The sequence shown here is derived from an EMBL/GenBank/DDBJ whole genome shotgun (WGS) entry which is preliminary data.</text>
</comment>
<dbReference type="PRINTS" id="PR00598">
    <property type="entry name" value="HTHMARR"/>
</dbReference>